<feature type="coiled-coil region" evidence="11">
    <location>
        <begin position="505"/>
        <end position="532"/>
    </location>
</feature>
<dbReference type="Proteomes" id="UP001302486">
    <property type="component" value="Chromosome"/>
</dbReference>
<dbReference type="InterPro" id="IPR050083">
    <property type="entry name" value="HtpX_protease"/>
</dbReference>
<sequence>MINKDVALSTEFKTQTKKAITSIVIFAIVYFIIFVLALGLTAFCVYFGVMLIVTVPGLVTIALGLGLASLGFLVTFFLLKFIFKKNKIDRSHLTEITESEQPELFKMIHDIVNEVGTTFPNKVFISSDVNASVFYNSNFWSMFLPIKKNLHIGLGLVNTIHTSELKAILSHEFGHFSQKTMKVGSYVYYVNQVIFNMLYDNEGFDKMVQQWANASGYFAIFVIVAVKIVQGIQWILRNMYEFVNKNYLGLSREMEFHADEIAANVTGFEPLKSALLRMNLADYSFNAVVGFYEGKIAENIISKNVFKEQYYLLNFYAKEDNLPLIDGLPDITLDELNKFNKSKLVIKDQWSSHPSTEDRISHLENTKLSVTYTANELANTLFKNIETLHETFTTKMFAEVKYEETPKTLSLDGFKDEFKKEHLKNTFSKVFNGYYDNKTLVPFEINDIDENEELPATVDALFSDKHVNRNYEALALQNDIETIKQIKDKTIKVKTYDYDGKKYNAKESAALINQLQNQLDAINEKIKANDINIFRFFKQAEINNNPSKLTELYTTFFEFDKEFDSKFKIYTELSDKLQFINVTTPYEQIKSNFIKVKSLERKLKENIKQFTADDKYKTEITKDIKESFETYLLKEWLYFGTQNYIDKNLETLFMALNNYAYILSKGYFLHKKEVLDYKVLLLDKLEVA</sequence>
<keyword evidence="8 12" id="KW-1133">Transmembrane helix</keyword>
<dbReference type="AlphaFoldDB" id="A0AA97ENC9"/>
<dbReference type="InterPro" id="IPR001915">
    <property type="entry name" value="Peptidase_M48"/>
</dbReference>
<dbReference type="RefSeq" id="WP_316983294.1">
    <property type="nucleotide sequence ID" value="NZ_CP136521.1"/>
</dbReference>
<feature type="transmembrane region" description="Helical" evidence="12">
    <location>
        <begin position="20"/>
        <end position="53"/>
    </location>
</feature>
<dbReference type="CDD" id="cd07328">
    <property type="entry name" value="M48_Ste24p_like"/>
    <property type="match status" value="1"/>
</dbReference>
<proteinExistence type="predicted"/>
<keyword evidence="5" id="KW-0479">Metal-binding</keyword>
<dbReference type="KEGG" id="hws:RNZ46_16620"/>
<evidence type="ECO:0000256" key="5">
    <source>
        <dbReference type="ARBA" id="ARBA00022723"/>
    </source>
</evidence>
<keyword evidence="7" id="KW-0862">Zinc</keyword>
<dbReference type="EC" id="3.4.24.-" evidence="14"/>
<evidence type="ECO:0000256" key="10">
    <source>
        <dbReference type="ARBA" id="ARBA00023136"/>
    </source>
</evidence>
<keyword evidence="9 14" id="KW-0482">Metalloprotease</keyword>
<evidence type="ECO:0000256" key="8">
    <source>
        <dbReference type="ARBA" id="ARBA00022989"/>
    </source>
</evidence>
<evidence type="ECO:0000256" key="1">
    <source>
        <dbReference type="ARBA" id="ARBA00001947"/>
    </source>
</evidence>
<feature type="transmembrane region" description="Helical" evidence="12">
    <location>
        <begin position="59"/>
        <end position="83"/>
    </location>
</feature>
<keyword evidence="6 14" id="KW-0378">Hydrolase</keyword>
<evidence type="ECO:0000256" key="3">
    <source>
        <dbReference type="ARBA" id="ARBA00022670"/>
    </source>
</evidence>
<feature type="domain" description="Peptidase M48" evidence="13">
    <location>
        <begin position="100"/>
        <end position="366"/>
    </location>
</feature>
<evidence type="ECO:0000256" key="6">
    <source>
        <dbReference type="ARBA" id="ARBA00022801"/>
    </source>
</evidence>
<accession>A0AA97ENC9</accession>
<keyword evidence="15" id="KW-1185">Reference proteome</keyword>
<dbReference type="GO" id="GO:0004222">
    <property type="term" value="F:metalloendopeptidase activity"/>
    <property type="evidence" value="ECO:0007669"/>
    <property type="project" value="InterPro"/>
</dbReference>
<feature type="transmembrane region" description="Helical" evidence="12">
    <location>
        <begin position="216"/>
        <end position="236"/>
    </location>
</feature>
<keyword evidence="10 12" id="KW-0472">Membrane</keyword>
<keyword evidence="3" id="KW-0645">Protease</keyword>
<keyword evidence="4 12" id="KW-0812">Transmembrane</keyword>
<name>A0AA97ENC9_9FLAO</name>
<evidence type="ECO:0000256" key="9">
    <source>
        <dbReference type="ARBA" id="ARBA00023049"/>
    </source>
</evidence>
<dbReference type="PANTHER" id="PTHR43221">
    <property type="entry name" value="PROTEASE HTPX"/>
    <property type="match status" value="1"/>
</dbReference>
<reference evidence="15" key="1">
    <citation type="submission" date="2024-06" db="EMBL/GenBank/DDBJ databases">
        <title>Hwangdonia haimaensis gen. nov., sp. nov., a member of the family Flavobacteriaceae isolated from the haima cold seep.</title>
        <authorList>
            <person name="Li J."/>
        </authorList>
    </citation>
    <scope>NUCLEOTIDE SEQUENCE [LARGE SCALE GENOMIC DNA]</scope>
    <source>
        <strain evidence="15">SCSIO 19198</strain>
    </source>
</reference>
<evidence type="ECO:0000256" key="7">
    <source>
        <dbReference type="ARBA" id="ARBA00022833"/>
    </source>
</evidence>
<dbReference type="Gene3D" id="3.30.2010.10">
    <property type="entry name" value="Metalloproteases ('zincins'), catalytic domain"/>
    <property type="match status" value="1"/>
</dbReference>
<dbReference type="GO" id="GO:0006508">
    <property type="term" value="P:proteolysis"/>
    <property type="evidence" value="ECO:0007669"/>
    <property type="project" value="UniProtKB-KW"/>
</dbReference>
<keyword evidence="11" id="KW-0175">Coiled coil</keyword>
<dbReference type="PANTHER" id="PTHR43221:SF2">
    <property type="entry name" value="PROTEASE HTPX HOMOLOG"/>
    <property type="match status" value="1"/>
</dbReference>
<evidence type="ECO:0000256" key="2">
    <source>
        <dbReference type="ARBA" id="ARBA00022475"/>
    </source>
</evidence>
<evidence type="ECO:0000313" key="14">
    <source>
        <dbReference type="EMBL" id="WOD43610.1"/>
    </source>
</evidence>
<protein>
    <submittedName>
        <fullName evidence="14">M48 family metalloprotease</fullName>
        <ecNumber evidence="14">3.4.24.-</ecNumber>
    </submittedName>
</protein>
<evidence type="ECO:0000313" key="15">
    <source>
        <dbReference type="Proteomes" id="UP001302486"/>
    </source>
</evidence>
<dbReference type="Pfam" id="PF01435">
    <property type="entry name" value="Peptidase_M48"/>
    <property type="match status" value="1"/>
</dbReference>
<evidence type="ECO:0000256" key="4">
    <source>
        <dbReference type="ARBA" id="ARBA00022692"/>
    </source>
</evidence>
<evidence type="ECO:0000256" key="11">
    <source>
        <dbReference type="SAM" id="Coils"/>
    </source>
</evidence>
<evidence type="ECO:0000256" key="12">
    <source>
        <dbReference type="SAM" id="Phobius"/>
    </source>
</evidence>
<keyword evidence="2" id="KW-1003">Cell membrane</keyword>
<organism evidence="14 15">
    <name type="scientific">Hwangdonia lutea</name>
    <dbReference type="NCBI Taxonomy" id="3075823"/>
    <lineage>
        <taxon>Bacteria</taxon>
        <taxon>Pseudomonadati</taxon>
        <taxon>Bacteroidota</taxon>
        <taxon>Flavobacteriia</taxon>
        <taxon>Flavobacteriales</taxon>
        <taxon>Flavobacteriaceae</taxon>
        <taxon>Hwangdonia</taxon>
    </lineage>
</organism>
<dbReference type="GO" id="GO:0046872">
    <property type="term" value="F:metal ion binding"/>
    <property type="evidence" value="ECO:0007669"/>
    <property type="project" value="UniProtKB-KW"/>
</dbReference>
<comment type="cofactor">
    <cofactor evidence="1">
        <name>Zn(2+)</name>
        <dbReference type="ChEBI" id="CHEBI:29105"/>
    </cofactor>
</comment>
<gene>
    <name evidence="14" type="ORF">RNZ46_16620</name>
</gene>
<evidence type="ECO:0000259" key="13">
    <source>
        <dbReference type="Pfam" id="PF01435"/>
    </source>
</evidence>
<dbReference type="EMBL" id="CP136521">
    <property type="protein sequence ID" value="WOD43610.1"/>
    <property type="molecule type" value="Genomic_DNA"/>
</dbReference>